<dbReference type="EMBL" id="CP000113">
    <property type="protein sequence ID" value="ABF88068.1"/>
    <property type="molecule type" value="Genomic_DNA"/>
</dbReference>
<protein>
    <submittedName>
        <fullName evidence="1">Uncharacterized protein</fullName>
    </submittedName>
</protein>
<proteinExistence type="predicted"/>
<dbReference type="OrthoDB" id="5526757at2"/>
<dbReference type="KEGG" id="mxa:MXAN_7134"/>
<organism evidence="1 2">
    <name type="scientific">Myxococcus xanthus (strain DK1622)</name>
    <dbReference type="NCBI Taxonomy" id="246197"/>
    <lineage>
        <taxon>Bacteria</taxon>
        <taxon>Pseudomonadati</taxon>
        <taxon>Myxococcota</taxon>
        <taxon>Myxococcia</taxon>
        <taxon>Myxococcales</taxon>
        <taxon>Cystobacterineae</taxon>
        <taxon>Myxococcaceae</taxon>
        <taxon>Myxococcus</taxon>
    </lineage>
</organism>
<dbReference type="HOGENOM" id="CLU_1077004_0_0_7"/>
<keyword evidence="2" id="KW-1185">Reference proteome</keyword>
<dbReference type="GeneID" id="41364307"/>
<dbReference type="AlphaFoldDB" id="Q1CWH6"/>
<evidence type="ECO:0000313" key="2">
    <source>
        <dbReference type="Proteomes" id="UP000002402"/>
    </source>
</evidence>
<dbReference type="Pfam" id="PF14412">
    <property type="entry name" value="AHH"/>
    <property type="match status" value="1"/>
</dbReference>
<dbReference type="EnsemblBacteria" id="ABF88068">
    <property type="protein sequence ID" value="ABF88068"/>
    <property type="gene ID" value="MXAN_7134"/>
</dbReference>
<evidence type="ECO:0000313" key="1">
    <source>
        <dbReference type="EMBL" id="ABF88068.1"/>
    </source>
</evidence>
<name>Q1CWH6_MYXXD</name>
<reference evidence="1 2" key="1">
    <citation type="journal article" date="2006" name="Proc. Natl. Acad. Sci. U.S.A.">
        <title>Evolution of sensory complexity recorded in a myxobacterial genome.</title>
        <authorList>
            <person name="Goldman B.S."/>
            <person name="Nierman W.C."/>
            <person name="Kaiser D."/>
            <person name="Slater S.C."/>
            <person name="Durkin A.S."/>
            <person name="Eisen J.A."/>
            <person name="Ronning C.M."/>
            <person name="Barbazuk W.B."/>
            <person name="Blanchard M."/>
            <person name="Field C."/>
            <person name="Halling C."/>
            <person name="Hinkle G."/>
            <person name="Iartchuk O."/>
            <person name="Kim H.S."/>
            <person name="Mackenzie C."/>
            <person name="Madupu R."/>
            <person name="Miller N."/>
            <person name="Shvartsbeyn A."/>
            <person name="Sullivan S.A."/>
            <person name="Vaudin M."/>
            <person name="Wiegand R."/>
            <person name="Kaplan H.B."/>
        </authorList>
    </citation>
    <scope>NUCLEOTIDE SEQUENCE [LARGE SCALE GENOMIC DNA]</scope>
    <source>
        <strain evidence="2">DK1622</strain>
    </source>
</reference>
<sequence length="258" mass="29360">MSTEEHFEALSNDKSHVAGESNGCVTRCVYETQGGKRKCKFAGHDYKENGFNFQKSSDEVNWYNLPIHEDGSEARKRFDSIFVTSFKQAWRDPSKRADAWHMGSGPYGHINFIASGRWPWSNNAHHIIPVDDVLSKVLNFDQLKLLQQAKYNVNKGVNIIYLPNSTRHAQLFQLLKHPKYHSTYSKDVRTRVNAIRDQLTQATDEDEAGHPKLNEKTVPLLGAQLDAFSLRMRKKIREAGVKSPGAHLNELASLVTIR</sequence>
<dbReference type="RefSeq" id="WP_011557053.1">
    <property type="nucleotide sequence ID" value="NC_008095.1"/>
</dbReference>
<dbReference type="InterPro" id="IPR032871">
    <property type="entry name" value="AHH_dom_containing"/>
</dbReference>
<dbReference type="STRING" id="246197.MXAN_7134"/>
<gene>
    <name evidence="1" type="ordered locus">MXAN_7134</name>
</gene>
<dbReference type="Proteomes" id="UP000002402">
    <property type="component" value="Chromosome"/>
</dbReference>
<accession>Q1CWH6</accession>